<dbReference type="Pfam" id="PF05226">
    <property type="entry name" value="CHASE2"/>
    <property type="match status" value="1"/>
</dbReference>
<feature type="region of interest" description="Disordered" evidence="1">
    <location>
        <begin position="606"/>
        <end position="629"/>
    </location>
</feature>
<keyword evidence="5" id="KW-1185">Reference proteome</keyword>
<feature type="domain" description="CHASE2" evidence="3">
    <location>
        <begin position="77"/>
        <end position="383"/>
    </location>
</feature>
<dbReference type="EMBL" id="QVPD01000001">
    <property type="protein sequence ID" value="RFP62276.1"/>
    <property type="molecule type" value="Genomic_DNA"/>
</dbReference>
<protein>
    <submittedName>
        <fullName evidence="4">CHASE2 domain-containing protein</fullName>
    </submittedName>
</protein>
<comment type="caution">
    <text evidence="4">The sequence shown here is derived from an EMBL/GenBank/DDBJ whole genome shotgun (WGS) entry which is preliminary data.</text>
</comment>
<dbReference type="Proteomes" id="UP000262917">
    <property type="component" value="Unassembled WGS sequence"/>
</dbReference>
<keyword evidence="2" id="KW-1133">Transmembrane helix</keyword>
<name>A0A372DRU9_9GAMM</name>
<evidence type="ECO:0000259" key="3">
    <source>
        <dbReference type="SMART" id="SM01080"/>
    </source>
</evidence>
<evidence type="ECO:0000313" key="4">
    <source>
        <dbReference type="EMBL" id="RFP62276.1"/>
    </source>
</evidence>
<feature type="transmembrane region" description="Helical" evidence="2">
    <location>
        <begin position="366"/>
        <end position="384"/>
    </location>
</feature>
<accession>A0A372DRU9</accession>
<dbReference type="InterPro" id="IPR007890">
    <property type="entry name" value="CHASE2"/>
</dbReference>
<dbReference type="AlphaFoldDB" id="A0A372DRU9"/>
<gene>
    <name evidence="4" type="ORF">D0Y53_00135</name>
</gene>
<keyword evidence="2" id="KW-0472">Membrane</keyword>
<feature type="transmembrane region" description="Helical" evidence="2">
    <location>
        <begin position="396"/>
        <end position="414"/>
    </location>
</feature>
<feature type="transmembrane region" description="Helical" evidence="2">
    <location>
        <begin position="51"/>
        <end position="69"/>
    </location>
</feature>
<reference evidence="4 5" key="1">
    <citation type="submission" date="2018-08" db="EMBL/GenBank/DDBJ databases">
        <title>Lysobacter weifangensis sp. nov., a new member of the family 'Xanthomonadaceae', isolated from soil in a farmland.</title>
        <authorList>
            <person name="Zhao H."/>
        </authorList>
    </citation>
    <scope>NUCLEOTIDE SEQUENCE [LARGE SCALE GENOMIC DNA]</scope>
    <source>
        <strain evidence="4 5">WF-2</strain>
    </source>
</reference>
<evidence type="ECO:0000256" key="1">
    <source>
        <dbReference type="SAM" id="MobiDB-lite"/>
    </source>
</evidence>
<dbReference type="SMART" id="SM01080">
    <property type="entry name" value="CHASE2"/>
    <property type="match status" value="1"/>
</dbReference>
<proteinExistence type="predicted"/>
<feature type="transmembrane region" description="Helical" evidence="2">
    <location>
        <begin position="420"/>
        <end position="438"/>
    </location>
</feature>
<sequence length="629" mass="68761">MHAMGKGKQWRERLASRLEAGFAWLGYTFVNRWGAFERGYRRPFARAALRLRFAFYPLLVLVALGWLAWDWHHERNLAAAENAIFDQAIKLRPWEPEPSGRVVVVEIDDCSIEYYRRRGEGGWPWSRQRHADLLDALDRAGARAVGFDILFVEPSARDPIGDATLEAMAAGGQGRFLFGASRVHADFDAAPGAIPVAQAPGAFATTAPAARPGPRIALLLPYGEAMARNSALLDVARDTDGVLRDIPLRKPVGDWALPSLALRLAAHAEGRPLAAYPPVVRANWRAHTRLPGISAADLIEGRRICRAAAEPVPALADRVVLVGYNASGLNDAKPTPVDPLMPGVEIHAEAVEALLAHNAIWMPPAGFKYLLAALLVLVSGLTFWRGEPAWEIDQVFVAGNLTLVAVAFVGLTAFGVFFDIFAALGFVSLCFGLCRVYAATQRGRAVGNDDYRPQFDPDRDRWLALARLRFVPDPGLDPRALGRRIREYRRRLRGWLYRGTEATALEGVVEYKSWLWESLVDVTVLMWGGPDRATVAATAQRELRALREHLAGHDEVLPDDGSVRVASLISVAVAQDEPIAQTRARVCSVLGRLLASSDERALSAHDAFAADERADGSTDATPAAPSPSD</sequence>
<evidence type="ECO:0000256" key="2">
    <source>
        <dbReference type="SAM" id="Phobius"/>
    </source>
</evidence>
<organism evidence="4 5">
    <name type="scientific">Cognatiluteimonas weifangensis</name>
    <dbReference type="NCBI Taxonomy" id="2303539"/>
    <lineage>
        <taxon>Bacteria</taxon>
        <taxon>Pseudomonadati</taxon>
        <taxon>Pseudomonadota</taxon>
        <taxon>Gammaproteobacteria</taxon>
        <taxon>Lysobacterales</taxon>
        <taxon>Lysobacteraceae</taxon>
        <taxon>Cognatiluteimonas</taxon>
    </lineage>
</organism>
<evidence type="ECO:0000313" key="5">
    <source>
        <dbReference type="Proteomes" id="UP000262917"/>
    </source>
</evidence>
<feature type="compositionally biased region" description="Basic and acidic residues" evidence="1">
    <location>
        <begin position="606"/>
        <end position="616"/>
    </location>
</feature>
<keyword evidence="2" id="KW-0812">Transmembrane</keyword>